<keyword evidence="3" id="KW-1185">Reference proteome</keyword>
<proteinExistence type="predicted"/>
<feature type="transmembrane region" description="Helical" evidence="1">
    <location>
        <begin position="113"/>
        <end position="134"/>
    </location>
</feature>
<feature type="transmembrane region" description="Helical" evidence="1">
    <location>
        <begin position="16"/>
        <end position="37"/>
    </location>
</feature>
<keyword evidence="1" id="KW-0472">Membrane</keyword>
<feature type="transmembrane region" description="Helical" evidence="1">
    <location>
        <begin position="185"/>
        <end position="211"/>
    </location>
</feature>
<dbReference type="Proteomes" id="UP000612282">
    <property type="component" value="Unassembled WGS sequence"/>
</dbReference>
<feature type="transmembrane region" description="Helical" evidence="1">
    <location>
        <begin position="75"/>
        <end position="101"/>
    </location>
</feature>
<name>A0ABQ3X634_9ACTN</name>
<organism evidence="2 3">
    <name type="scientific">Actinoplanes couchii</name>
    <dbReference type="NCBI Taxonomy" id="403638"/>
    <lineage>
        <taxon>Bacteria</taxon>
        <taxon>Bacillati</taxon>
        <taxon>Actinomycetota</taxon>
        <taxon>Actinomycetes</taxon>
        <taxon>Micromonosporales</taxon>
        <taxon>Micromonosporaceae</taxon>
        <taxon>Actinoplanes</taxon>
    </lineage>
</organism>
<comment type="caution">
    <text evidence="2">The sequence shown here is derived from an EMBL/GenBank/DDBJ whole genome shotgun (WGS) entry which is preliminary data.</text>
</comment>
<keyword evidence="1" id="KW-1133">Transmembrane helix</keyword>
<dbReference type="RefSeq" id="WP_203795088.1">
    <property type="nucleotide sequence ID" value="NZ_BAAAQE010000088.1"/>
</dbReference>
<sequence length="269" mass="28659">MNLIRAELLKLRTTSMWWIFAVILLPLWGLAVGYNWLAAEVTLSTDGPLGGGDMGFGSLERVVAGLYTSGQFSGVLLVMLLSAILVTSEFFHLTATSTFLATPRRELVIAAKMVIGVLVALTFWLITTVLNLAVGPLVLSGLGASAHLDAPEVWQAIALNGLVHVLWSLVGVGAGVLIRSQIGAVITLAVVYIIGTQVLQVVFFALSTYVWEPFLALRILVPTLASDLLISGPQLAEDPPRWVGGLILVGYAAITSIVGTLITKQRDIS</sequence>
<reference evidence="2 3" key="1">
    <citation type="submission" date="2021-01" db="EMBL/GenBank/DDBJ databases">
        <title>Whole genome shotgun sequence of Actinoplanes couchii NBRC 106145.</title>
        <authorList>
            <person name="Komaki H."/>
            <person name="Tamura T."/>
        </authorList>
    </citation>
    <scope>NUCLEOTIDE SEQUENCE [LARGE SCALE GENOMIC DNA]</scope>
    <source>
        <strain evidence="2 3">NBRC 106145</strain>
    </source>
</reference>
<feature type="transmembrane region" description="Helical" evidence="1">
    <location>
        <begin position="154"/>
        <end position="178"/>
    </location>
</feature>
<dbReference type="EMBL" id="BOMG01000035">
    <property type="protein sequence ID" value="GID53977.1"/>
    <property type="molecule type" value="Genomic_DNA"/>
</dbReference>
<keyword evidence="1" id="KW-0812">Transmembrane</keyword>
<evidence type="ECO:0000313" key="3">
    <source>
        <dbReference type="Proteomes" id="UP000612282"/>
    </source>
</evidence>
<gene>
    <name evidence="2" type="ORF">Aco03nite_023810</name>
</gene>
<evidence type="ECO:0000313" key="2">
    <source>
        <dbReference type="EMBL" id="GID53977.1"/>
    </source>
</evidence>
<feature type="transmembrane region" description="Helical" evidence="1">
    <location>
        <begin position="242"/>
        <end position="263"/>
    </location>
</feature>
<evidence type="ECO:0008006" key="4">
    <source>
        <dbReference type="Google" id="ProtNLM"/>
    </source>
</evidence>
<accession>A0ABQ3X634</accession>
<evidence type="ECO:0000256" key="1">
    <source>
        <dbReference type="SAM" id="Phobius"/>
    </source>
</evidence>
<protein>
    <recommendedName>
        <fullName evidence="4">ABC transporter permease</fullName>
    </recommendedName>
</protein>